<dbReference type="RefSeq" id="XP_007510577.1">
    <property type="nucleotide sequence ID" value="XM_007510515.1"/>
</dbReference>
<dbReference type="GeneID" id="19013378"/>
<dbReference type="InterPro" id="IPR029052">
    <property type="entry name" value="Metallo-depent_PP-like"/>
</dbReference>
<feature type="compositionally biased region" description="Basic residues" evidence="1">
    <location>
        <begin position="36"/>
        <end position="49"/>
    </location>
</feature>
<dbReference type="Proteomes" id="UP000198341">
    <property type="component" value="Chromosome 10"/>
</dbReference>
<dbReference type="AlphaFoldDB" id="K8F007"/>
<dbReference type="eggNOG" id="ENOG502QPJI">
    <property type="taxonomic scope" value="Eukaryota"/>
</dbReference>
<dbReference type="PANTHER" id="PTHR36492">
    <property type="match status" value="1"/>
</dbReference>
<protein>
    <submittedName>
        <fullName evidence="2">Uncharacterized protein</fullName>
    </submittedName>
</protein>
<gene>
    <name evidence="2" type="ordered locus">Bathy10g03030</name>
</gene>
<accession>K8F007</accession>
<evidence type="ECO:0000256" key="1">
    <source>
        <dbReference type="SAM" id="MobiDB-lite"/>
    </source>
</evidence>
<dbReference type="STRING" id="41875.K8F007"/>
<dbReference type="InterPro" id="IPR052963">
    <property type="entry name" value="Pantetheine_PDE"/>
</dbReference>
<keyword evidence="3" id="KW-1185">Reference proteome</keyword>
<name>K8F007_9CHLO</name>
<reference evidence="2 3" key="1">
    <citation type="submission" date="2011-10" db="EMBL/GenBank/DDBJ databases">
        <authorList>
            <person name="Genoscope - CEA"/>
        </authorList>
    </citation>
    <scope>NUCLEOTIDE SEQUENCE [LARGE SCALE GENOMIC DNA]</scope>
    <source>
        <strain evidence="2 3">RCC 1105</strain>
    </source>
</reference>
<dbReference type="PANTHER" id="PTHR36492:SF2">
    <property type="entry name" value="[ACYL-CARRIER-PROTEIN] PHOSPHODIESTERASE PPTH"/>
    <property type="match status" value="1"/>
</dbReference>
<dbReference type="CDD" id="cd00838">
    <property type="entry name" value="MPP_superfamily"/>
    <property type="match status" value="1"/>
</dbReference>
<dbReference type="EMBL" id="FO082269">
    <property type="protein sequence ID" value="CCO18110.1"/>
    <property type="molecule type" value="Genomic_DNA"/>
</dbReference>
<sequence length="462" mass="52522">MALSSPRCAAHANAASNTKLTKRSPNVMGASSNPKVTHHNHHSHHHHHREGNIKVFLISDIHFDAKENERFIEQMPSSSNSNNNKDDDCYSILIIAGDVAEKLSDLERCFRTCLKKFDCVFYTFGNHDLWCASKEEKCSLEKIQSVFKLCERLGVKTDPSSGEGIGGPNDDAKRRVFIAPVHSWYEREFDTEEEVEAPEGVNIPGVERVMTDYRLCKWPKLDAWKKEITKTTTIKSDDYYISKKIDALNDADGKFERFLENVKRAKEEGKDVTVITFSHFLPRIELIPEKRFLLYPKLTQAVGSNILNERIERVTEILHLEKSGKDSHTHAFGHTHFGWNLVLENNVRYVQAALATPKEWVRRPRSLVVGEFFSNAPGNSPLLLYDSRTNAFSGSSSNIKEYNPGLWAKYYEENARDPSNKTLAPWVLSYVSRVWGSRELKKSMMMTSNTDASPLPGKSGQV</sequence>
<dbReference type="SUPFAM" id="SSF56300">
    <property type="entry name" value="Metallo-dependent phosphatases"/>
    <property type="match status" value="1"/>
</dbReference>
<feature type="region of interest" description="Disordered" evidence="1">
    <location>
        <begin position="1"/>
        <end position="49"/>
    </location>
</feature>
<organism evidence="2 3">
    <name type="scientific">Bathycoccus prasinos</name>
    <dbReference type="NCBI Taxonomy" id="41875"/>
    <lineage>
        <taxon>Eukaryota</taxon>
        <taxon>Viridiplantae</taxon>
        <taxon>Chlorophyta</taxon>
        <taxon>Mamiellophyceae</taxon>
        <taxon>Mamiellales</taxon>
        <taxon>Bathycoccaceae</taxon>
        <taxon>Bathycoccus</taxon>
    </lineage>
</organism>
<evidence type="ECO:0000313" key="3">
    <source>
        <dbReference type="Proteomes" id="UP000198341"/>
    </source>
</evidence>
<proteinExistence type="predicted"/>
<dbReference type="Gene3D" id="3.60.21.10">
    <property type="match status" value="1"/>
</dbReference>
<evidence type="ECO:0000313" key="2">
    <source>
        <dbReference type="EMBL" id="CCO18110.1"/>
    </source>
</evidence>
<dbReference type="KEGG" id="bpg:Bathy10g03030"/>
<dbReference type="OrthoDB" id="550558at2759"/>